<proteinExistence type="inferred from homology"/>
<dbReference type="Pfam" id="PF00126">
    <property type="entry name" value="HTH_1"/>
    <property type="match status" value="1"/>
</dbReference>
<dbReference type="InterPro" id="IPR005119">
    <property type="entry name" value="LysR_subst-bd"/>
</dbReference>
<dbReference type="AlphaFoldDB" id="A0A8I2KNQ3"/>
<evidence type="ECO:0000256" key="4">
    <source>
        <dbReference type="ARBA" id="ARBA00023163"/>
    </source>
</evidence>
<feature type="domain" description="HTH lysR-type" evidence="5">
    <location>
        <begin position="1"/>
        <end position="59"/>
    </location>
</feature>
<name>A0A8I2KNQ3_9GAMM</name>
<dbReference type="GO" id="GO:0003700">
    <property type="term" value="F:DNA-binding transcription factor activity"/>
    <property type="evidence" value="ECO:0007669"/>
    <property type="project" value="InterPro"/>
</dbReference>
<evidence type="ECO:0000313" key="7">
    <source>
        <dbReference type="EMBL" id="WOX30928.1"/>
    </source>
</evidence>
<dbReference type="SUPFAM" id="SSF46785">
    <property type="entry name" value="Winged helix' DNA-binding domain"/>
    <property type="match status" value="1"/>
</dbReference>
<reference evidence="7 9" key="2">
    <citation type="submission" date="2023-10" db="EMBL/GenBank/DDBJ databases">
        <title>To unveil natural product biosynthetic capacity in Pseudoalteromonas.</title>
        <authorList>
            <person name="Wang J."/>
        </authorList>
    </citation>
    <scope>NUCLEOTIDE SEQUENCE [LARGE SCALE GENOMIC DNA]</scope>
    <source>
        <strain evidence="7 9">DSM 15914</strain>
    </source>
</reference>
<dbReference type="GO" id="GO:0003677">
    <property type="term" value="F:DNA binding"/>
    <property type="evidence" value="ECO:0007669"/>
    <property type="project" value="UniProtKB-KW"/>
</dbReference>
<protein>
    <submittedName>
        <fullName evidence="6">LysR family transcriptional regulator</fullName>
    </submittedName>
</protein>
<evidence type="ECO:0000256" key="1">
    <source>
        <dbReference type="ARBA" id="ARBA00009437"/>
    </source>
</evidence>
<dbReference type="PROSITE" id="PS50931">
    <property type="entry name" value="HTH_LYSR"/>
    <property type="match status" value="1"/>
</dbReference>
<organism evidence="6 8">
    <name type="scientific">Pseudoalteromonas maricaloris</name>
    <dbReference type="NCBI Taxonomy" id="184924"/>
    <lineage>
        <taxon>Bacteria</taxon>
        <taxon>Pseudomonadati</taxon>
        <taxon>Pseudomonadota</taxon>
        <taxon>Gammaproteobacteria</taxon>
        <taxon>Alteromonadales</taxon>
        <taxon>Pseudoalteromonadaceae</taxon>
        <taxon>Pseudoalteromonas</taxon>
    </lineage>
</organism>
<dbReference type="RefSeq" id="WP_130127697.1">
    <property type="nucleotide sequence ID" value="NZ_CBCSDF010000024.1"/>
</dbReference>
<dbReference type="PANTHER" id="PTHR30537:SF5">
    <property type="entry name" value="HTH-TYPE TRANSCRIPTIONAL ACTIVATOR TTDR-RELATED"/>
    <property type="match status" value="1"/>
</dbReference>
<dbReference type="EMBL" id="CP137579">
    <property type="protein sequence ID" value="WOX30928.1"/>
    <property type="molecule type" value="Genomic_DNA"/>
</dbReference>
<dbReference type="Pfam" id="PF03466">
    <property type="entry name" value="LysR_substrate"/>
    <property type="match status" value="1"/>
</dbReference>
<evidence type="ECO:0000313" key="9">
    <source>
        <dbReference type="Proteomes" id="UP001304419"/>
    </source>
</evidence>
<dbReference type="Proteomes" id="UP000646877">
    <property type="component" value="Unassembled WGS sequence"/>
</dbReference>
<dbReference type="InterPro" id="IPR000847">
    <property type="entry name" value="LysR_HTH_N"/>
</dbReference>
<keyword evidence="9" id="KW-1185">Reference proteome</keyword>
<reference evidence="6" key="1">
    <citation type="submission" date="2019-10" db="EMBL/GenBank/DDBJ databases">
        <authorList>
            <person name="Paulsen S."/>
        </authorList>
    </citation>
    <scope>NUCLEOTIDE SEQUENCE</scope>
    <source>
        <strain evidence="6">LMG 19692</strain>
    </source>
</reference>
<dbReference type="CDD" id="cd08422">
    <property type="entry name" value="PBP2_CrgA_like"/>
    <property type="match status" value="1"/>
</dbReference>
<evidence type="ECO:0000313" key="6">
    <source>
        <dbReference type="EMBL" id="NLR24034.1"/>
    </source>
</evidence>
<sequence length="295" mass="33258">MDWLTGVRSFSKVVEFGSFTRAADEEGVSASAMSKRIDWLEQQLGLTLFIRTTRQVNLTEAGEHFLPKASLWLAQFECLTDHGQALNQAPSGSLKIASTLAVGSTILMPNIASFLAKYPKLKIHLNVIAPGAHPDLTHDLVITRYYEAFDSASHKGSRLIDYQMQIFGAPHYLKQHEPIKSLNDLRQHKMLLSSYYHKLGGIILENGDVFQFDNYNFVSDQLDAMLTAAVQGLGLVFIAPSYVKRELDQGLLIPVLPEVKSETKQLWAYYPKTNYTPYKTQLFIEHLKNHLNSTK</sequence>
<dbReference type="EMBL" id="WEIA01000022">
    <property type="protein sequence ID" value="NLR24034.1"/>
    <property type="molecule type" value="Genomic_DNA"/>
</dbReference>
<dbReference type="FunFam" id="1.10.10.10:FF:000001">
    <property type="entry name" value="LysR family transcriptional regulator"/>
    <property type="match status" value="1"/>
</dbReference>
<dbReference type="PANTHER" id="PTHR30537">
    <property type="entry name" value="HTH-TYPE TRANSCRIPTIONAL REGULATOR"/>
    <property type="match status" value="1"/>
</dbReference>
<dbReference type="InterPro" id="IPR036388">
    <property type="entry name" value="WH-like_DNA-bd_sf"/>
</dbReference>
<dbReference type="Proteomes" id="UP001304419">
    <property type="component" value="Chromosome 2"/>
</dbReference>
<keyword evidence="4" id="KW-0804">Transcription</keyword>
<dbReference type="InterPro" id="IPR036390">
    <property type="entry name" value="WH_DNA-bd_sf"/>
</dbReference>
<evidence type="ECO:0000256" key="2">
    <source>
        <dbReference type="ARBA" id="ARBA00023015"/>
    </source>
</evidence>
<dbReference type="Gene3D" id="1.10.10.10">
    <property type="entry name" value="Winged helix-like DNA-binding domain superfamily/Winged helix DNA-binding domain"/>
    <property type="match status" value="1"/>
</dbReference>
<keyword evidence="3" id="KW-0238">DNA-binding</keyword>
<comment type="similarity">
    <text evidence="1">Belongs to the LysR transcriptional regulatory family.</text>
</comment>
<gene>
    <name evidence="6" type="ORF">F9Y85_22505</name>
    <name evidence="7" type="ORF">R5H13_23940</name>
</gene>
<dbReference type="InterPro" id="IPR058163">
    <property type="entry name" value="LysR-type_TF_proteobact-type"/>
</dbReference>
<keyword evidence="2" id="KW-0805">Transcription regulation</keyword>
<evidence type="ECO:0000256" key="3">
    <source>
        <dbReference type="ARBA" id="ARBA00023125"/>
    </source>
</evidence>
<dbReference type="Gene3D" id="3.40.190.290">
    <property type="match status" value="1"/>
</dbReference>
<evidence type="ECO:0000259" key="5">
    <source>
        <dbReference type="PROSITE" id="PS50931"/>
    </source>
</evidence>
<evidence type="ECO:0000313" key="8">
    <source>
        <dbReference type="Proteomes" id="UP000646877"/>
    </source>
</evidence>
<dbReference type="SUPFAM" id="SSF53850">
    <property type="entry name" value="Periplasmic binding protein-like II"/>
    <property type="match status" value="1"/>
</dbReference>
<accession>A0A8I2KNQ3</accession>